<keyword evidence="1" id="KW-0472">Membrane</keyword>
<evidence type="ECO:0000256" key="1">
    <source>
        <dbReference type="SAM" id="Phobius"/>
    </source>
</evidence>
<evidence type="ECO:0000313" key="2">
    <source>
        <dbReference type="EMBL" id="GIG48093.1"/>
    </source>
</evidence>
<comment type="caution">
    <text evidence="2">The sequence shown here is derived from an EMBL/GenBank/DDBJ whole genome shotgun (WGS) entry which is preliminary data.</text>
</comment>
<name>A0A919PTG3_9ACTN</name>
<keyword evidence="1" id="KW-0812">Transmembrane</keyword>
<evidence type="ECO:0000313" key="3">
    <source>
        <dbReference type="Proteomes" id="UP000660611"/>
    </source>
</evidence>
<protein>
    <recommendedName>
        <fullName evidence="4">DUF4190 domain-containing protein</fullName>
    </recommendedName>
</protein>
<sequence>MAMADWDPFTTEVGRGYDAHGRQIASIRSPEPSPLGWVLIVLGLLVVCGGCVCSWLATGTQELGQIGYPHPKRPDASNPLQDDIVAENLTPEEYQRLWAIVMGCSVGLAILVATISIMAMILRDRSLGRRMVPPGAVRAGSGLAMGALVAGILSTVICVLPYVSLPLAAFGLVLGIAATRWAGQGRSGGLGLAIAAISTSAYGIVQTGILLAYYTYVIFGTPV</sequence>
<feature type="transmembrane region" description="Helical" evidence="1">
    <location>
        <begin position="35"/>
        <end position="57"/>
    </location>
</feature>
<feature type="transmembrane region" description="Helical" evidence="1">
    <location>
        <begin position="135"/>
        <end position="153"/>
    </location>
</feature>
<keyword evidence="3" id="KW-1185">Reference proteome</keyword>
<accession>A0A919PTG3</accession>
<evidence type="ECO:0008006" key="4">
    <source>
        <dbReference type="Google" id="ProtNLM"/>
    </source>
</evidence>
<feature type="transmembrane region" description="Helical" evidence="1">
    <location>
        <begin position="190"/>
        <end position="216"/>
    </location>
</feature>
<feature type="transmembrane region" description="Helical" evidence="1">
    <location>
        <begin position="97"/>
        <end position="123"/>
    </location>
</feature>
<dbReference type="Proteomes" id="UP000660611">
    <property type="component" value="Unassembled WGS sequence"/>
</dbReference>
<gene>
    <name evidence="2" type="ORF">Dsi01nite_061340</name>
</gene>
<organism evidence="2 3">
    <name type="scientific">Dactylosporangium siamense</name>
    <dbReference type="NCBI Taxonomy" id="685454"/>
    <lineage>
        <taxon>Bacteria</taxon>
        <taxon>Bacillati</taxon>
        <taxon>Actinomycetota</taxon>
        <taxon>Actinomycetes</taxon>
        <taxon>Micromonosporales</taxon>
        <taxon>Micromonosporaceae</taxon>
        <taxon>Dactylosporangium</taxon>
    </lineage>
</organism>
<reference evidence="2" key="1">
    <citation type="submission" date="2021-01" db="EMBL/GenBank/DDBJ databases">
        <title>Whole genome shotgun sequence of Dactylosporangium siamense NBRC 106093.</title>
        <authorList>
            <person name="Komaki H."/>
            <person name="Tamura T."/>
        </authorList>
    </citation>
    <scope>NUCLEOTIDE SEQUENCE</scope>
    <source>
        <strain evidence="2">NBRC 106093</strain>
    </source>
</reference>
<proteinExistence type="predicted"/>
<dbReference type="AlphaFoldDB" id="A0A919PTG3"/>
<dbReference type="EMBL" id="BONQ01000095">
    <property type="protein sequence ID" value="GIG48093.1"/>
    <property type="molecule type" value="Genomic_DNA"/>
</dbReference>
<keyword evidence="1" id="KW-1133">Transmembrane helix</keyword>